<comment type="caution">
    <text evidence="8">The sequence shown here is derived from an EMBL/GenBank/DDBJ whole genome shotgun (WGS) entry which is preliminary data.</text>
</comment>
<feature type="chain" id="PRO_5047253603" evidence="5">
    <location>
        <begin position="24"/>
        <end position="966"/>
    </location>
</feature>
<dbReference type="Gene3D" id="2.170.130.10">
    <property type="entry name" value="TonB-dependent receptor, plug domain"/>
    <property type="match status" value="1"/>
</dbReference>
<dbReference type="CDD" id="cd01347">
    <property type="entry name" value="ligand_gated_channel"/>
    <property type="match status" value="1"/>
</dbReference>
<evidence type="ECO:0000259" key="7">
    <source>
        <dbReference type="Pfam" id="PF07715"/>
    </source>
</evidence>
<dbReference type="NCBIfam" id="TIGR01782">
    <property type="entry name" value="TonB-Xanth-Caul"/>
    <property type="match status" value="1"/>
</dbReference>
<feature type="domain" description="TonB-dependent receptor-like beta-barrel" evidence="6">
    <location>
        <begin position="408"/>
        <end position="933"/>
    </location>
</feature>
<evidence type="ECO:0000256" key="4">
    <source>
        <dbReference type="RuleBase" id="RU003357"/>
    </source>
</evidence>
<dbReference type="InterPro" id="IPR012910">
    <property type="entry name" value="Plug_dom"/>
</dbReference>
<keyword evidence="5" id="KW-0732">Signal</keyword>
<evidence type="ECO:0000256" key="5">
    <source>
        <dbReference type="SAM" id="SignalP"/>
    </source>
</evidence>
<dbReference type="Pfam" id="PF07715">
    <property type="entry name" value="Plug"/>
    <property type="match status" value="1"/>
</dbReference>
<dbReference type="Pfam" id="PF00593">
    <property type="entry name" value="TonB_dep_Rec_b-barrel"/>
    <property type="match status" value="1"/>
</dbReference>
<dbReference type="PANTHER" id="PTHR40980">
    <property type="entry name" value="PLUG DOMAIN-CONTAINING PROTEIN"/>
    <property type="match status" value="1"/>
</dbReference>
<accession>A0ABS9X5A0</accession>
<evidence type="ECO:0000256" key="2">
    <source>
        <dbReference type="ARBA" id="ARBA00023136"/>
    </source>
</evidence>
<reference evidence="8" key="1">
    <citation type="submission" date="2022-01" db="EMBL/GenBank/DDBJ databases">
        <title>Colwellia maritima, isolated from seawater.</title>
        <authorList>
            <person name="Kristyanto S."/>
            <person name="Jung J."/>
            <person name="Jeon C.O."/>
        </authorList>
    </citation>
    <scope>NUCLEOTIDE SEQUENCE</scope>
    <source>
        <strain evidence="8">MSW7</strain>
    </source>
</reference>
<dbReference type="EMBL" id="JAKKSL010000005">
    <property type="protein sequence ID" value="MCI2285410.1"/>
    <property type="molecule type" value="Genomic_DNA"/>
</dbReference>
<evidence type="ECO:0000259" key="6">
    <source>
        <dbReference type="Pfam" id="PF00593"/>
    </source>
</evidence>
<dbReference type="InterPro" id="IPR010104">
    <property type="entry name" value="TonB_rcpt_bac"/>
</dbReference>
<keyword evidence="2 4" id="KW-0472">Membrane</keyword>
<gene>
    <name evidence="8" type="ORF">L3081_21005</name>
</gene>
<dbReference type="PANTHER" id="PTHR40980:SF3">
    <property type="entry name" value="TONB-DEPENDENT RECEPTOR-LIKE BETA-BARREL DOMAIN-CONTAINING PROTEIN"/>
    <property type="match status" value="1"/>
</dbReference>
<keyword evidence="4" id="KW-0798">TonB box</keyword>
<organism evidence="8 9">
    <name type="scientific">Colwellia maritima</name>
    <dbReference type="NCBI Taxonomy" id="2912588"/>
    <lineage>
        <taxon>Bacteria</taxon>
        <taxon>Pseudomonadati</taxon>
        <taxon>Pseudomonadota</taxon>
        <taxon>Gammaproteobacteria</taxon>
        <taxon>Alteromonadales</taxon>
        <taxon>Colwelliaceae</taxon>
        <taxon>Colwellia</taxon>
    </lineage>
</organism>
<protein>
    <submittedName>
        <fullName evidence="8">TonB-dependent receptor</fullName>
    </submittedName>
</protein>
<evidence type="ECO:0000313" key="8">
    <source>
        <dbReference type="EMBL" id="MCI2285410.1"/>
    </source>
</evidence>
<dbReference type="Gene3D" id="2.40.170.20">
    <property type="entry name" value="TonB-dependent receptor, beta-barrel domain"/>
    <property type="match status" value="1"/>
</dbReference>
<comment type="similarity">
    <text evidence="4">Belongs to the TonB-dependent receptor family.</text>
</comment>
<proteinExistence type="inferred from homology"/>
<comment type="subcellular location">
    <subcellularLocation>
        <location evidence="1 4">Cell outer membrane</location>
    </subcellularLocation>
</comment>
<evidence type="ECO:0000256" key="3">
    <source>
        <dbReference type="ARBA" id="ARBA00023237"/>
    </source>
</evidence>
<keyword evidence="3" id="KW-0998">Cell outer membrane</keyword>
<evidence type="ECO:0000313" key="9">
    <source>
        <dbReference type="Proteomes" id="UP001139646"/>
    </source>
</evidence>
<name>A0ABS9X5A0_9GAMM</name>
<sequence>MNFKASSLTLAILTALSATPAFADDAAKNTVDEIEVIQVTGIRGSLVRSLFDKRNAENIIDGISAEDIGKFPDQNVAESLQRITGVTIDRGESGEGQKISIRGFGPQFNNVLFNGRTMPTDDDSRGFSFDLVASELISGADVYKTQRAETLEGGLGGTVNVKTAKPFDFEGQRGAASAKAVYDTLADGTNPYVSALLSQNFDNDFGILGSFAYQRRDSRMDQAGSDNFRNSNVQLGGPDSDFTEDVYRRPQSAFQRYELAQRERIGGTLVAQWQATEDVLVTADALYSQLTAQKAGHTLSRYYSNPQYNAVVDENGTVTEFDRSVKPYVSPGVFQLYDNGKQLPIGQWNSAQFVDNDRDSSTGMFGLNIDWSVTDNFNIVADLHTSKAKARSANNPNITVSNPTQTPAHWQDTGDSFIWETNDANFYGDLGQYHTNNVSLTSNNADDKITELRIDSEWVTEDYGLLTSIKSGVYYSDREKSKDRYETPWTQVVKGLYPGFYANVPESLFYKVTPKGGFLSDHDQGGFVNSWLTYNPDDIFTYLISDEAKGNANHIGEQIMNNFSNGDPTYGSEAEAQAAADAAVANQLAKIEAGFAFNPAGGKYGPYTPVYEAGKSWVVSEETWTAYAEANFEGKSWSGNIGLRYVKTDTTSISVGQEFVGMEEIPGTGSYTSYINSSDAINAKGSYSELLPSLNLKWSVTDDLVARFAYSKSLTRPSMGQLISGQTISASAISDGQGGTEFNGTIKGQNPELSPYTSNNIDLALEWYYAEESYVGGTYFVKNLSDYIISQTQDVELYDSISKVNREFQQTSPFNSESAKVNGLELSVLHNFPLGFGVQANYTLLDTTAAADETSTSKVSLNGLSETSYNVIGFYENDKIQVRIAYNWREGYTTCNTCSWGDPMKVDDYGQVDASMSYDISDNVSVFADVINLLDEDPYKYSVYKNRTISITDTGTRYSAGVRVSF</sequence>
<dbReference type="InterPro" id="IPR036942">
    <property type="entry name" value="Beta-barrel_TonB_sf"/>
</dbReference>
<dbReference type="RefSeq" id="WP_242288293.1">
    <property type="nucleotide sequence ID" value="NZ_JAKKSL010000005.1"/>
</dbReference>
<feature type="domain" description="TonB-dependent receptor plug" evidence="7">
    <location>
        <begin position="53"/>
        <end position="158"/>
    </location>
</feature>
<evidence type="ECO:0000256" key="1">
    <source>
        <dbReference type="ARBA" id="ARBA00004442"/>
    </source>
</evidence>
<feature type="signal peptide" evidence="5">
    <location>
        <begin position="1"/>
        <end position="23"/>
    </location>
</feature>
<dbReference type="Proteomes" id="UP001139646">
    <property type="component" value="Unassembled WGS sequence"/>
</dbReference>
<dbReference type="InterPro" id="IPR037066">
    <property type="entry name" value="Plug_dom_sf"/>
</dbReference>
<keyword evidence="8" id="KW-0675">Receptor</keyword>
<dbReference type="InterPro" id="IPR000531">
    <property type="entry name" value="Beta-barrel_TonB"/>
</dbReference>
<dbReference type="SUPFAM" id="SSF56935">
    <property type="entry name" value="Porins"/>
    <property type="match status" value="1"/>
</dbReference>
<keyword evidence="9" id="KW-1185">Reference proteome</keyword>